<dbReference type="AlphaFoldDB" id="A0A4E9EMM7"/>
<proteinExistence type="predicted"/>
<name>A0A4E9EMM7_GIBZA</name>
<evidence type="ECO:0000313" key="1">
    <source>
        <dbReference type="EMBL" id="VIO64212.1"/>
    </source>
</evidence>
<dbReference type="EMBL" id="CAAKMV010000196">
    <property type="protein sequence ID" value="VIO64212.1"/>
    <property type="molecule type" value="Genomic_DNA"/>
</dbReference>
<dbReference type="Gene3D" id="2.60.40.640">
    <property type="match status" value="1"/>
</dbReference>
<sequence length="460" mass="51889">MPSTKSNMPYGYYERKYKRQLADAIRISFDNLPTSTFYRSGSIVRGTVKLKKDVFFYSTSLSIKLICYATVERDYPDKARHRLLNLDMQIARSTFPDTKIETWDGLFPGSYPTYTIPFSFALQRHEGCSHDVNNEQIPMLHSCLPPTMTGLGKDARRAMIPEGVRIDYTVIAMLRWHYKVERMTEQEINFLPRFIEQPLLKVQDMGDIFKMKTTQQLKSEFFSKSTGHITLSTDPPTTLTLPIGGASLPPIDINALLHLEFSKGKPILPQSCILSAKLEPQTWSQLVPMQQLPEIQGIQETKNCRSVSEVLARNTEMKLVWEVDGPEETKTATSPSAKSFTAQIKTLLPTFSKPERSFLPTFYSCLIARTYLLHVTIIIASVPLRLVLPLQLSVEDEEPAGQGESSGIEASGSDALYSPLFPRLGGTLINNMAFESMRYQPSKLSTPSPHKVGYTYPSYT</sequence>
<reference evidence="1" key="1">
    <citation type="submission" date="2019-04" db="EMBL/GenBank/DDBJ databases">
        <authorList>
            <person name="Melise S."/>
            <person name="Noan J."/>
            <person name="Okalmin O."/>
        </authorList>
    </citation>
    <scope>NUCLEOTIDE SEQUENCE</scope>
    <source>
        <strain evidence="1">FN9</strain>
    </source>
</reference>
<gene>
    <name evidence="1" type="ORF">FUG_LOCUS562357</name>
</gene>
<protein>
    <recommendedName>
        <fullName evidence="2">Arrestin-like N-terminal domain-containing protein</fullName>
    </recommendedName>
</protein>
<accession>A0A4E9EMM7</accession>
<organism evidence="1">
    <name type="scientific">Gibberella zeae</name>
    <name type="common">Wheat head blight fungus</name>
    <name type="synonym">Fusarium graminearum</name>
    <dbReference type="NCBI Taxonomy" id="5518"/>
    <lineage>
        <taxon>Eukaryota</taxon>
        <taxon>Fungi</taxon>
        <taxon>Dikarya</taxon>
        <taxon>Ascomycota</taxon>
        <taxon>Pezizomycotina</taxon>
        <taxon>Sordariomycetes</taxon>
        <taxon>Hypocreomycetidae</taxon>
        <taxon>Hypocreales</taxon>
        <taxon>Nectriaceae</taxon>
        <taxon>Fusarium</taxon>
    </lineage>
</organism>
<dbReference type="InterPro" id="IPR014752">
    <property type="entry name" value="Arrestin-like_C"/>
</dbReference>
<evidence type="ECO:0008006" key="2">
    <source>
        <dbReference type="Google" id="ProtNLM"/>
    </source>
</evidence>